<protein>
    <submittedName>
        <fullName evidence="12">Carbohydrate-binding module family 5 protein</fullName>
    </submittedName>
</protein>
<evidence type="ECO:0000256" key="10">
    <source>
        <dbReference type="SAM" id="SignalP"/>
    </source>
</evidence>
<dbReference type="InterPro" id="IPR001223">
    <property type="entry name" value="Glyco_hydro18_cat"/>
</dbReference>
<dbReference type="InterPro" id="IPR003610">
    <property type="entry name" value="CBM5/12"/>
</dbReference>
<dbReference type="SUPFAM" id="SSF51055">
    <property type="entry name" value="Carbohydrate binding domain"/>
    <property type="match status" value="1"/>
</dbReference>
<proteinExistence type="inferred from homology"/>
<dbReference type="EMBL" id="KN837118">
    <property type="protein sequence ID" value="KIJ44283.1"/>
    <property type="molecule type" value="Genomic_DNA"/>
</dbReference>
<dbReference type="InterPro" id="IPR017853">
    <property type="entry name" value="GH"/>
</dbReference>
<dbReference type="Proteomes" id="UP000054279">
    <property type="component" value="Unassembled WGS sequence"/>
</dbReference>
<sequence>MAIRALAYALFLLSVVDATQVMRRPDDYNTQLKPYVHATATNTSFVTPPVRERALFDSSLDKRAGGKIVVGYFTNWGIYARNFQPSNINAPTLTHILYSFADVDPSSGLISLTDSYADTQKHFATDSWSETGNNLYGCLKQMYLLKMQQRNLKVLLSVGGWTYSQSGHFNFVTNSTSVANFVSSAVQLVENYGLDGIDIDFEYPSTTAQGQGLATLLGQLRTAFTQLAARKGDTTPYQITVAVSAGADNNAVGVGTWEAGVYDYKALPFSGAQVIEDMTNVASYSYDPTLKELISYDTPNIVAVKTKYIISNGMAGSMFWSLDSDKNGSASLVSTSVGLLGGLDQTQVRDSPYFSRSDSTYSKSDEESFERSYPDSTWDNIRSNMGTIGTTPSSTASGSTPTTGSCGGVAAWSSSAVYTGGQTVTYNGDTWTAKWWTQGDTPGGSADVWTDNGTCTSKRSSRFYKDMV</sequence>
<feature type="chain" id="PRO_5002204254" evidence="10">
    <location>
        <begin position="19"/>
        <end position="468"/>
    </location>
</feature>
<dbReference type="InterPro" id="IPR011583">
    <property type="entry name" value="Chitinase_II/V-like_cat"/>
</dbReference>
<dbReference type="InterPro" id="IPR001579">
    <property type="entry name" value="Glyco_hydro_18_chit_AS"/>
</dbReference>
<dbReference type="GO" id="GO:0030246">
    <property type="term" value="F:carbohydrate binding"/>
    <property type="evidence" value="ECO:0007669"/>
    <property type="project" value="InterPro"/>
</dbReference>
<dbReference type="Pfam" id="PF02839">
    <property type="entry name" value="CBM_5_12"/>
    <property type="match status" value="1"/>
</dbReference>
<comment type="similarity">
    <text evidence="8">Belongs to the glycosyl hydrolase 18 family.</text>
</comment>
<name>A0A0C9UMP4_SPHS4</name>
<evidence type="ECO:0000256" key="3">
    <source>
        <dbReference type="ARBA" id="ARBA00023024"/>
    </source>
</evidence>
<evidence type="ECO:0000256" key="1">
    <source>
        <dbReference type="ARBA" id="ARBA00000822"/>
    </source>
</evidence>
<dbReference type="SMART" id="SM00636">
    <property type="entry name" value="Glyco_18"/>
    <property type="match status" value="1"/>
</dbReference>
<dbReference type="Gene3D" id="3.20.20.80">
    <property type="entry name" value="Glycosidases"/>
    <property type="match status" value="2"/>
</dbReference>
<keyword evidence="2 7" id="KW-0378">Hydrolase</keyword>
<keyword evidence="6" id="KW-0624">Polysaccharide degradation</keyword>
<dbReference type="HOGENOM" id="CLU_002833_1_0_1"/>
<evidence type="ECO:0000256" key="6">
    <source>
        <dbReference type="ARBA" id="ARBA00023326"/>
    </source>
</evidence>
<dbReference type="PANTHER" id="PTHR11177:SF317">
    <property type="entry name" value="CHITINASE 12-RELATED"/>
    <property type="match status" value="1"/>
</dbReference>
<keyword evidence="4" id="KW-0119">Carbohydrate metabolism</keyword>
<dbReference type="GO" id="GO:0000272">
    <property type="term" value="P:polysaccharide catabolic process"/>
    <property type="evidence" value="ECO:0007669"/>
    <property type="project" value="UniProtKB-KW"/>
</dbReference>
<reference evidence="12 13" key="1">
    <citation type="submission" date="2014-06" db="EMBL/GenBank/DDBJ databases">
        <title>Evolutionary Origins and Diversification of the Mycorrhizal Mutualists.</title>
        <authorList>
            <consortium name="DOE Joint Genome Institute"/>
            <consortium name="Mycorrhizal Genomics Consortium"/>
            <person name="Kohler A."/>
            <person name="Kuo A."/>
            <person name="Nagy L.G."/>
            <person name="Floudas D."/>
            <person name="Copeland A."/>
            <person name="Barry K.W."/>
            <person name="Cichocki N."/>
            <person name="Veneault-Fourrey C."/>
            <person name="LaButti K."/>
            <person name="Lindquist E.A."/>
            <person name="Lipzen A."/>
            <person name="Lundell T."/>
            <person name="Morin E."/>
            <person name="Murat C."/>
            <person name="Riley R."/>
            <person name="Ohm R."/>
            <person name="Sun H."/>
            <person name="Tunlid A."/>
            <person name="Henrissat B."/>
            <person name="Grigoriev I.V."/>
            <person name="Hibbett D.S."/>
            <person name="Martin F."/>
        </authorList>
    </citation>
    <scope>NUCLEOTIDE SEQUENCE [LARGE SCALE GENOMIC DNA]</scope>
    <source>
        <strain evidence="12 13">SS14</strain>
    </source>
</reference>
<dbReference type="InterPro" id="IPR036573">
    <property type="entry name" value="CBM_sf_5/12"/>
</dbReference>
<gene>
    <name evidence="12" type="ORF">M422DRAFT_75329</name>
</gene>
<evidence type="ECO:0000256" key="5">
    <source>
        <dbReference type="ARBA" id="ARBA00023295"/>
    </source>
</evidence>
<keyword evidence="10" id="KW-0732">Signal</keyword>
<dbReference type="Pfam" id="PF00704">
    <property type="entry name" value="Glyco_hydro_18"/>
    <property type="match status" value="2"/>
</dbReference>
<feature type="signal peptide" evidence="10">
    <location>
        <begin position="1"/>
        <end position="18"/>
    </location>
</feature>
<evidence type="ECO:0000313" key="12">
    <source>
        <dbReference type="EMBL" id="KIJ44283.1"/>
    </source>
</evidence>
<evidence type="ECO:0000256" key="4">
    <source>
        <dbReference type="ARBA" id="ARBA00023277"/>
    </source>
</evidence>
<dbReference type="AlphaFoldDB" id="A0A0C9UMP4"/>
<feature type="domain" description="GH18" evidence="11">
    <location>
        <begin position="67"/>
        <end position="343"/>
    </location>
</feature>
<dbReference type="GO" id="GO:0008061">
    <property type="term" value="F:chitin binding"/>
    <property type="evidence" value="ECO:0007669"/>
    <property type="project" value="InterPro"/>
</dbReference>
<feature type="compositionally biased region" description="Polar residues" evidence="9">
    <location>
        <begin position="350"/>
        <end position="362"/>
    </location>
</feature>
<keyword evidence="5 7" id="KW-0326">Glycosidase</keyword>
<evidence type="ECO:0000256" key="2">
    <source>
        <dbReference type="ARBA" id="ARBA00022801"/>
    </source>
</evidence>
<feature type="region of interest" description="Disordered" evidence="9">
    <location>
        <begin position="350"/>
        <end position="376"/>
    </location>
</feature>
<dbReference type="GO" id="GO:0006032">
    <property type="term" value="P:chitin catabolic process"/>
    <property type="evidence" value="ECO:0007669"/>
    <property type="project" value="UniProtKB-KW"/>
</dbReference>
<dbReference type="InterPro" id="IPR029070">
    <property type="entry name" value="Chitinase_insertion_sf"/>
</dbReference>
<dbReference type="Gene3D" id="2.10.10.20">
    <property type="entry name" value="Carbohydrate-binding module superfamily 5/12"/>
    <property type="match status" value="1"/>
</dbReference>
<evidence type="ECO:0000313" key="13">
    <source>
        <dbReference type="Proteomes" id="UP000054279"/>
    </source>
</evidence>
<comment type="catalytic activity">
    <reaction evidence="1">
        <text>Random endo-hydrolysis of N-acetyl-beta-D-glucosaminide (1-&gt;4)-beta-linkages in chitin and chitodextrins.</text>
        <dbReference type="EC" id="3.2.1.14"/>
    </reaction>
</comment>
<dbReference type="SUPFAM" id="SSF51445">
    <property type="entry name" value="(Trans)glycosidases"/>
    <property type="match status" value="1"/>
</dbReference>
<organism evidence="12 13">
    <name type="scientific">Sphaerobolus stellatus (strain SS14)</name>
    <dbReference type="NCBI Taxonomy" id="990650"/>
    <lineage>
        <taxon>Eukaryota</taxon>
        <taxon>Fungi</taxon>
        <taxon>Dikarya</taxon>
        <taxon>Basidiomycota</taxon>
        <taxon>Agaricomycotina</taxon>
        <taxon>Agaricomycetes</taxon>
        <taxon>Phallomycetidae</taxon>
        <taxon>Geastrales</taxon>
        <taxon>Sphaerobolaceae</taxon>
        <taxon>Sphaerobolus</taxon>
    </lineage>
</organism>
<dbReference type="GO" id="GO:0008843">
    <property type="term" value="F:endochitinase activity"/>
    <property type="evidence" value="ECO:0007669"/>
    <property type="project" value="UniProtKB-EC"/>
</dbReference>
<keyword evidence="13" id="KW-1185">Reference proteome</keyword>
<dbReference type="OrthoDB" id="76388at2759"/>
<accession>A0A0C9UMP4</accession>
<dbReference type="SMART" id="SM00495">
    <property type="entry name" value="ChtBD3"/>
    <property type="match status" value="1"/>
</dbReference>
<feature type="compositionally biased region" description="Basic and acidic residues" evidence="9">
    <location>
        <begin position="363"/>
        <end position="373"/>
    </location>
</feature>
<dbReference type="GO" id="GO:0005576">
    <property type="term" value="C:extracellular region"/>
    <property type="evidence" value="ECO:0007669"/>
    <property type="project" value="InterPro"/>
</dbReference>
<evidence type="ECO:0000256" key="7">
    <source>
        <dbReference type="RuleBase" id="RU000489"/>
    </source>
</evidence>
<dbReference type="PANTHER" id="PTHR11177">
    <property type="entry name" value="CHITINASE"/>
    <property type="match status" value="1"/>
</dbReference>
<evidence type="ECO:0000256" key="9">
    <source>
        <dbReference type="SAM" id="MobiDB-lite"/>
    </source>
</evidence>
<dbReference type="Gene3D" id="3.10.50.10">
    <property type="match status" value="1"/>
</dbReference>
<dbReference type="PROSITE" id="PS51910">
    <property type="entry name" value="GH18_2"/>
    <property type="match status" value="1"/>
</dbReference>
<dbReference type="CDD" id="cd12215">
    <property type="entry name" value="ChiC_BD"/>
    <property type="match status" value="1"/>
</dbReference>
<dbReference type="InterPro" id="IPR050314">
    <property type="entry name" value="Glycosyl_Hydrlase_18"/>
</dbReference>
<dbReference type="PROSITE" id="PS01095">
    <property type="entry name" value="GH18_1"/>
    <property type="match status" value="1"/>
</dbReference>
<evidence type="ECO:0000256" key="8">
    <source>
        <dbReference type="RuleBase" id="RU004453"/>
    </source>
</evidence>
<evidence type="ECO:0000259" key="11">
    <source>
        <dbReference type="PROSITE" id="PS51910"/>
    </source>
</evidence>
<keyword evidence="3" id="KW-0146">Chitin degradation</keyword>